<feature type="transmembrane region" description="Helical" evidence="5">
    <location>
        <begin position="477"/>
        <end position="497"/>
    </location>
</feature>
<dbReference type="eggNOG" id="COG0531">
    <property type="taxonomic scope" value="Bacteria"/>
</dbReference>
<evidence type="ECO:0000313" key="6">
    <source>
        <dbReference type="EMBL" id="BAC44485.1"/>
    </source>
</evidence>
<feature type="transmembrane region" description="Helical" evidence="5">
    <location>
        <begin position="420"/>
        <end position="443"/>
    </location>
</feature>
<keyword evidence="7" id="KW-1185">Reference proteome</keyword>
<dbReference type="RefSeq" id="WP_011077515.1">
    <property type="nucleotide sequence ID" value="NC_004432.1"/>
</dbReference>
<dbReference type="GO" id="GO:0015179">
    <property type="term" value="F:L-amino acid transmembrane transporter activity"/>
    <property type="evidence" value="ECO:0007669"/>
    <property type="project" value="TreeGrafter"/>
</dbReference>
<sequence>MDLATGKKIGFWASLSITLGSVIGIGIFLKNGSVMKAIAESNGEFNYFNFWGLILSWVIAAIISLFAAYSFSEIATSKQNKSGLAGWVEVLGGVKPGFFTRIVHSGFYYSVLLACLPSIALEGLFKAINNAINGPTATMHFGWVFLAGFCLFIGLTALNFFALKLSSRVQFVGTIIKMFPLALAIVVGLIGVNDSHVIDKGTTGLAPGAFYPTTDMQFFNFSGIITALPAVLFSFDSFLVVGNLANDVKKPERNVPFIALLTIIISSVIYILISIGSGLTGESSVSGILQSFLPDSPKIASTVDIIVNVFITLSAVFVVNAIQMGSLKSCEGLIASKEIMFYKNLENLNDKKENLGTLVLYLIQILFYMLLFGIPAVVMNNDAILDSATNAPILIFFLVYAYTMIIGIKDRYTKKQCKRVKGYVFTASVASVLIIMVFIYVMFYNNIYLAIVNANRVSSSGLFFSNGDAWYTKYDAILFWLMFIWCIAFPVVNYFVIKKQTPVDERMTNKLFKPIKWNSFIKTRKFATK</sequence>
<evidence type="ECO:0000256" key="5">
    <source>
        <dbReference type="SAM" id="Phobius"/>
    </source>
</evidence>
<dbReference type="Gene3D" id="1.20.1740.10">
    <property type="entry name" value="Amino acid/polyamine transporter I"/>
    <property type="match status" value="1"/>
</dbReference>
<proteinExistence type="predicted"/>
<dbReference type="Pfam" id="PF13520">
    <property type="entry name" value="AA_permease_2"/>
    <property type="match status" value="1"/>
</dbReference>
<dbReference type="KEGG" id="mpe:MYPE6930"/>
<feature type="transmembrane region" description="Helical" evidence="5">
    <location>
        <begin position="107"/>
        <end position="128"/>
    </location>
</feature>
<evidence type="ECO:0000256" key="4">
    <source>
        <dbReference type="ARBA" id="ARBA00023136"/>
    </source>
</evidence>
<name>Q8EV75_MALP2</name>
<evidence type="ECO:0000256" key="3">
    <source>
        <dbReference type="ARBA" id="ARBA00022989"/>
    </source>
</evidence>
<evidence type="ECO:0000256" key="2">
    <source>
        <dbReference type="ARBA" id="ARBA00022692"/>
    </source>
</evidence>
<keyword evidence="2 5" id="KW-0812">Transmembrane</keyword>
<keyword evidence="4 5" id="KW-0472">Membrane</keyword>
<reference evidence="6 7" key="1">
    <citation type="journal article" date="2002" name="Nucleic Acids Res.">
        <title>The complete genomic sequence of Mycoplasma penetrans, an intracellular bacterial pathogen in humans.</title>
        <authorList>
            <person name="Sasaki Y."/>
            <person name="Ishikawa J."/>
            <person name="Yamashita A."/>
            <person name="Oshima K."/>
            <person name="Kenri T."/>
            <person name="Furuya K."/>
            <person name="Yoshino C."/>
            <person name="Horino A."/>
            <person name="Shiba T."/>
            <person name="Sasaki T."/>
            <person name="Hattori M."/>
        </authorList>
    </citation>
    <scope>NUCLEOTIDE SEQUENCE [LARGE SCALE GENOMIC DNA]</scope>
    <source>
        <strain evidence="6 7">HF-2</strain>
    </source>
</reference>
<feature type="transmembrane region" description="Helical" evidence="5">
    <location>
        <begin position="391"/>
        <end position="408"/>
    </location>
</feature>
<feature type="transmembrane region" description="Helical" evidence="5">
    <location>
        <begin position="257"/>
        <end position="279"/>
    </location>
</feature>
<comment type="subcellular location">
    <subcellularLocation>
        <location evidence="1">Membrane</location>
        <topology evidence="1">Multi-pass membrane protein</topology>
    </subcellularLocation>
</comment>
<dbReference type="EMBL" id="BA000026">
    <property type="protein sequence ID" value="BAC44485.1"/>
    <property type="molecule type" value="Genomic_DNA"/>
</dbReference>
<evidence type="ECO:0000313" key="7">
    <source>
        <dbReference type="Proteomes" id="UP000002522"/>
    </source>
</evidence>
<accession>Q8EV75</accession>
<dbReference type="HOGENOM" id="CLU_035815_0_0_14"/>
<feature type="transmembrane region" description="Helical" evidence="5">
    <location>
        <begin position="358"/>
        <end position="379"/>
    </location>
</feature>
<keyword evidence="3 5" id="KW-1133">Transmembrane helix</keyword>
<dbReference type="InterPro" id="IPR050598">
    <property type="entry name" value="AminoAcid_Transporter"/>
</dbReference>
<feature type="transmembrane region" description="Helical" evidence="5">
    <location>
        <begin position="218"/>
        <end position="245"/>
    </location>
</feature>
<feature type="transmembrane region" description="Helical" evidence="5">
    <location>
        <begin position="175"/>
        <end position="198"/>
    </location>
</feature>
<evidence type="ECO:0000256" key="1">
    <source>
        <dbReference type="ARBA" id="ARBA00004141"/>
    </source>
</evidence>
<dbReference type="PANTHER" id="PTHR11785">
    <property type="entry name" value="AMINO ACID TRANSPORTER"/>
    <property type="match status" value="1"/>
</dbReference>
<dbReference type="InterPro" id="IPR002293">
    <property type="entry name" value="AA/rel_permease1"/>
</dbReference>
<dbReference type="GO" id="GO:0016020">
    <property type="term" value="C:membrane"/>
    <property type="evidence" value="ECO:0007669"/>
    <property type="project" value="UniProtKB-SubCell"/>
</dbReference>
<dbReference type="PANTHER" id="PTHR11785:SF512">
    <property type="entry name" value="SOBREMESA, ISOFORM B"/>
    <property type="match status" value="1"/>
</dbReference>
<dbReference type="AlphaFoldDB" id="Q8EV75"/>
<feature type="transmembrane region" description="Helical" evidence="5">
    <location>
        <begin position="49"/>
        <end position="71"/>
    </location>
</feature>
<dbReference type="Proteomes" id="UP000002522">
    <property type="component" value="Chromosome"/>
</dbReference>
<feature type="transmembrane region" description="Helical" evidence="5">
    <location>
        <begin position="9"/>
        <end position="29"/>
    </location>
</feature>
<dbReference type="STRING" id="272633.gene:10731814"/>
<feature type="transmembrane region" description="Helical" evidence="5">
    <location>
        <begin position="140"/>
        <end position="163"/>
    </location>
</feature>
<dbReference type="PIRSF" id="PIRSF006060">
    <property type="entry name" value="AA_transporter"/>
    <property type="match status" value="1"/>
</dbReference>
<feature type="transmembrane region" description="Helical" evidence="5">
    <location>
        <begin position="299"/>
        <end position="319"/>
    </location>
</feature>
<dbReference type="InParanoid" id="Q8EV75"/>
<protein>
    <submittedName>
        <fullName evidence="6">Amino acid permease</fullName>
    </submittedName>
</protein>
<organism evidence="6 7">
    <name type="scientific">Malacoplasma penetrans (strain HF-2)</name>
    <name type="common">Mycoplasma penetrans</name>
    <dbReference type="NCBI Taxonomy" id="272633"/>
    <lineage>
        <taxon>Bacteria</taxon>
        <taxon>Bacillati</taxon>
        <taxon>Mycoplasmatota</taxon>
        <taxon>Mycoplasmoidales</taxon>
        <taxon>Mycoplasmoidaceae</taxon>
        <taxon>Malacoplasma</taxon>
    </lineage>
</organism>
<gene>
    <name evidence="6" type="ordered locus">MYPE6930</name>
</gene>